<dbReference type="AlphaFoldDB" id="A0A562JA42"/>
<sequence length="128" mass="14648">MRLLKKWIISFIVLFAALAGSLFYSKIYYPDLPIESITKREAAAKGEKSVRKVTKLAEENNTVWYVAQMEQGKGYDLMKEKMAESGWSFIEQNGAGFFFEKGGETLIVNSQMWTGKYVLFSLPNERGR</sequence>
<evidence type="ECO:0000313" key="2">
    <source>
        <dbReference type="Proteomes" id="UP000318667"/>
    </source>
</evidence>
<protein>
    <submittedName>
        <fullName evidence="1">Uncharacterized protein</fullName>
    </submittedName>
</protein>
<dbReference type="GeneID" id="65405840"/>
<dbReference type="EMBL" id="VLKI01000021">
    <property type="protein sequence ID" value="TWH80049.1"/>
    <property type="molecule type" value="Genomic_DNA"/>
</dbReference>
<name>A0A562JA42_9BACI</name>
<accession>A0A562JA42</accession>
<reference evidence="1 2" key="1">
    <citation type="journal article" date="2015" name="Stand. Genomic Sci.">
        <title>Genomic Encyclopedia of Bacterial and Archaeal Type Strains, Phase III: the genomes of soil and plant-associated and newly described type strains.</title>
        <authorList>
            <person name="Whitman W.B."/>
            <person name="Woyke T."/>
            <person name="Klenk H.P."/>
            <person name="Zhou Y."/>
            <person name="Lilburn T.G."/>
            <person name="Beck B.J."/>
            <person name="De Vos P."/>
            <person name="Vandamme P."/>
            <person name="Eisen J.A."/>
            <person name="Garrity G."/>
            <person name="Hugenholtz P."/>
            <person name="Kyrpides N.C."/>
        </authorList>
    </citation>
    <scope>NUCLEOTIDE SEQUENCE [LARGE SCALE GENOMIC DNA]</scope>
    <source>
        <strain evidence="1 2">CGMCC 1.10115</strain>
    </source>
</reference>
<evidence type="ECO:0000313" key="1">
    <source>
        <dbReference type="EMBL" id="TWH80049.1"/>
    </source>
</evidence>
<comment type="caution">
    <text evidence="1">The sequence shown here is derived from an EMBL/GenBank/DDBJ whole genome shotgun (WGS) entry which is preliminary data.</text>
</comment>
<proteinExistence type="predicted"/>
<dbReference type="RefSeq" id="WP_144545494.1">
    <property type="nucleotide sequence ID" value="NZ_CBCSDC010000029.1"/>
</dbReference>
<organism evidence="1 2">
    <name type="scientific">Cytobacillus oceanisediminis</name>
    <dbReference type="NCBI Taxonomy" id="665099"/>
    <lineage>
        <taxon>Bacteria</taxon>
        <taxon>Bacillati</taxon>
        <taxon>Bacillota</taxon>
        <taxon>Bacilli</taxon>
        <taxon>Bacillales</taxon>
        <taxon>Bacillaceae</taxon>
        <taxon>Cytobacillus</taxon>
    </lineage>
</organism>
<dbReference type="Proteomes" id="UP000318667">
    <property type="component" value="Unassembled WGS sequence"/>
</dbReference>
<dbReference type="OrthoDB" id="6194834at2"/>
<gene>
    <name evidence="1" type="ORF">IQ19_04763</name>
</gene>
<keyword evidence="2" id="KW-1185">Reference proteome</keyword>